<protein>
    <recommendedName>
        <fullName evidence="3">T/G mismatch-specific endonuclease</fullName>
    </recommendedName>
</protein>
<organism evidence="1 2">
    <name type="scientific">Klenkia sesuvii</name>
    <dbReference type="NCBI Taxonomy" id="3103137"/>
    <lineage>
        <taxon>Bacteria</taxon>
        <taxon>Bacillati</taxon>
        <taxon>Actinomycetota</taxon>
        <taxon>Actinomycetes</taxon>
        <taxon>Geodermatophilales</taxon>
        <taxon>Geodermatophilaceae</taxon>
        <taxon>Klenkia</taxon>
    </lineage>
</organism>
<evidence type="ECO:0000313" key="2">
    <source>
        <dbReference type="Proteomes" id="UP001361570"/>
    </source>
</evidence>
<comment type="caution">
    <text evidence="1">The sequence shown here is derived from an EMBL/GenBank/DDBJ whole genome shotgun (WGS) entry which is preliminary data.</text>
</comment>
<keyword evidence="2" id="KW-1185">Reference proteome</keyword>
<evidence type="ECO:0008006" key="3">
    <source>
        <dbReference type="Google" id="ProtNLM"/>
    </source>
</evidence>
<dbReference type="Gene3D" id="3.40.960.10">
    <property type="entry name" value="VSR Endonuclease"/>
    <property type="match status" value="1"/>
</dbReference>
<dbReference type="InterPro" id="IPR011335">
    <property type="entry name" value="Restrct_endonuc-II-like"/>
</dbReference>
<evidence type="ECO:0000313" key="1">
    <source>
        <dbReference type="EMBL" id="MEI4272373.1"/>
    </source>
</evidence>
<reference evidence="1 2" key="1">
    <citation type="submission" date="2024-03" db="EMBL/GenBank/DDBJ databases">
        <title>Draft genome sequence of Klenkia sp. LSe6-5.</title>
        <authorList>
            <person name="Duangmal K."/>
            <person name="Chantavorakit T."/>
        </authorList>
    </citation>
    <scope>NUCLEOTIDE SEQUENCE [LARGE SCALE GENOMIC DNA]</scope>
    <source>
        <strain evidence="1 2">LSe6-5</strain>
    </source>
</reference>
<dbReference type="SUPFAM" id="SSF52980">
    <property type="entry name" value="Restriction endonuclease-like"/>
    <property type="match status" value="1"/>
</dbReference>
<name>A0ABU8DWY8_9ACTN</name>
<proteinExistence type="predicted"/>
<dbReference type="Proteomes" id="UP001361570">
    <property type="component" value="Unassembled WGS sequence"/>
</dbReference>
<accession>A0ABU8DWY8</accession>
<sequence length="293" mass="31612">MPVRPVVPPALAGRVFRGSDVVARGWLTPAQLRSAAWRRLRQDVYVDAAVPLTHRIRVAAVVLTMPAGAAVADLTAAAHWGVPDLVGPDDPVDVVLPPGVRWSPSSDVRARTAELEGDLVVLGGIPATDRLRTAVDLARRPGDLVDRVVLLDRLVRARLVGLEDLRAAVHALPPCRGSARARRAVDLADGLAESPQETRTRLELARAGVPTPVAQYRVLDGGRFVARVDLAWPDRKVAVEYDGLWHAEPGQFARDRMRLNALQAAGWRVVFVTARDLTHPGELVARVLAALAG</sequence>
<dbReference type="RefSeq" id="WP_336404511.1">
    <property type="nucleotide sequence ID" value="NZ_JBAPLU010000010.1"/>
</dbReference>
<gene>
    <name evidence="1" type="ORF">TEK04_11635</name>
</gene>
<dbReference type="EMBL" id="JBAPLU010000010">
    <property type="protein sequence ID" value="MEI4272373.1"/>
    <property type="molecule type" value="Genomic_DNA"/>
</dbReference>